<name>A0A8T3C7M7_DENNO</name>
<evidence type="ECO:0000256" key="1">
    <source>
        <dbReference type="SAM" id="SignalP"/>
    </source>
</evidence>
<sequence>MGLFPAYYFLPSFFFVSLTDAISDVEIKCVFFTVAASSTPGPDGFNFHFYKKTWHVIGPSVCKVVKHFFQNGYLSPGIKAIAFVLIPKTKHASSFADFRPIALYNVIYKII</sequence>
<dbReference type="InterPro" id="IPR052343">
    <property type="entry name" value="Retrotransposon-Effector_Assoc"/>
</dbReference>
<keyword evidence="3" id="KW-1185">Reference proteome</keyword>
<dbReference type="OrthoDB" id="1934719at2759"/>
<organism evidence="2 3">
    <name type="scientific">Dendrobium nobile</name>
    <name type="common">Orchid</name>
    <dbReference type="NCBI Taxonomy" id="94219"/>
    <lineage>
        <taxon>Eukaryota</taxon>
        <taxon>Viridiplantae</taxon>
        <taxon>Streptophyta</taxon>
        <taxon>Embryophyta</taxon>
        <taxon>Tracheophyta</taxon>
        <taxon>Spermatophyta</taxon>
        <taxon>Magnoliopsida</taxon>
        <taxon>Liliopsida</taxon>
        <taxon>Asparagales</taxon>
        <taxon>Orchidaceae</taxon>
        <taxon>Epidendroideae</taxon>
        <taxon>Malaxideae</taxon>
        <taxon>Dendrobiinae</taxon>
        <taxon>Dendrobium</taxon>
    </lineage>
</organism>
<dbReference type="PANTHER" id="PTHR46890">
    <property type="entry name" value="NON-LTR RETROLELEMENT REVERSE TRANSCRIPTASE-LIKE PROTEIN-RELATED"/>
    <property type="match status" value="1"/>
</dbReference>
<proteinExistence type="predicted"/>
<evidence type="ECO:0000313" key="2">
    <source>
        <dbReference type="EMBL" id="KAI0527310.1"/>
    </source>
</evidence>
<feature type="signal peptide" evidence="1">
    <location>
        <begin position="1"/>
        <end position="21"/>
    </location>
</feature>
<feature type="chain" id="PRO_5035849191" evidence="1">
    <location>
        <begin position="22"/>
        <end position="111"/>
    </location>
</feature>
<dbReference type="EMBL" id="JAGYWB010000003">
    <property type="protein sequence ID" value="KAI0527310.1"/>
    <property type="molecule type" value="Genomic_DNA"/>
</dbReference>
<accession>A0A8T3C7M7</accession>
<comment type="caution">
    <text evidence="2">The sequence shown here is derived from an EMBL/GenBank/DDBJ whole genome shotgun (WGS) entry which is preliminary data.</text>
</comment>
<dbReference type="AlphaFoldDB" id="A0A8T3C7M7"/>
<evidence type="ECO:0000313" key="3">
    <source>
        <dbReference type="Proteomes" id="UP000829196"/>
    </source>
</evidence>
<protein>
    <submittedName>
        <fullName evidence="2">Uncharacterized protein</fullName>
    </submittedName>
</protein>
<reference evidence="2" key="1">
    <citation type="journal article" date="2022" name="Front. Genet.">
        <title>Chromosome-Scale Assembly of the Dendrobium nobile Genome Provides Insights Into the Molecular Mechanism of the Biosynthesis of the Medicinal Active Ingredient of Dendrobium.</title>
        <authorList>
            <person name="Xu Q."/>
            <person name="Niu S.-C."/>
            <person name="Li K.-L."/>
            <person name="Zheng P.-J."/>
            <person name="Zhang X.-J."/>
            <person name="Jia Y."/>
            <person name="Liu Y."/>
            <person name="Niu Y.-X."/>
            <person name="Yu L.-H."/>
            <person name="Chen D.-F."/>
            <person name="Zhang G.-Q."/>
        </authorList>
    </citation>
    <scope>NUCLEOTIDE SEQUENCE</scope>
    <source>
        <tissue evidence="2">Leaf</tissue>
    </source>
</reference>
<dbReference type="PANTHER" id="PTHR46890:SF1">
    <property type="entry name" value="REVERSE TRANSCRIPTASE DOMAIN-CONTAINING PROTEIN"/>
    <property type="match status" value="1"/>
</dbReference>
<dbReference type="Proteomes" id="UP000829196">
    <property type="component" value="Unassembled WGS sequence"/>
</dbReference>
<dbReference type="SMR" id="A0A8T3C7M7"/>
<keyword evidence="1" id="KW-0732">Signal</keyword>
<gene>
    <name evidence="2" type="ORF">KFK09_002909</name>
</gene>